<name>A0A2H1L2D1_9MICO</name>
<dbReference type="Pfam" id="PF09656">
    <property type="entry name" value="PGPGW"/>
    <property type="match status" value="1"/>
</dbReference>
<dbReference type="NCBIfam" id="TIGR02611">
    <property type="entry name" value="TIGR02611 family protein"/>
    <property type="match status" value="1"/>
</dbReference>
<keyword evidence="1" id="KW-0472">Membrane</keyword>
<reference evidence="3" key="1">
    <citation type="submission" date="2017-03" db="EMBL/GenBank/DDBJ databases">
        <authorList>
            <person name="Monnet C."/>
        </authorList>
    </citation>
    <scope>NUCLEOTIDE SEQUENCE [LARGE SCALE GENOMIC DNA]</scope>
    <source>
        <strain evidence="3">SJ5-8</strain>
    </source>
</reference>
<feature type="transmembrane region" description="Helical" evidence="1">
    <location>
        <begin position="44"/>
        <end position="64"/>
    </location>
</feature>
<dbReference type="InterPro" id="IPR013434">
    <property type="entry name" value="CHP02611"/>
</dbReference>
<evidence type="ECO:0000313" key="2">
    <source>
        <dbReference type="EMBL" id="SMY11009.1"/>
    </source>
</evidence>
<dbReference type="Proteomes" id="UP000234462">
    <property type="component" value="Unassembled WGS sequence"/>
</dbReference>
<organism evidence="2 3">
    <name type="scientific">Brevibacterium jeotgali</name>
    <dbReference type="NCBI Taxonomy" id="1262550"/>
    <lineage>
        <taxon>Bacteria</taxon>
        <taxon>Bacillati</taxon>
        <taxon>Actinomycetota</taxon>
        <taxon>Actinomycetes</taxon>
        <taxon>Micrococcales</taxon>
        <taxon>Brevibacteriaceae</taxon>
        <taxon>Brevibacterium</taxon>
    </lineage>
</organism>
<sequence>MNGKRPEGWLSRSHKQGRPWYRRGRLGYMRWRLRLDSRPRTAQAYRVTVGFVGATVVVLGLVLVPLPGPGWLIVLTGVAIIASEFSFARRLLRFAREKLTAWTQWVTASHWTIGTSLALLSCAVVIGVVWLVLLWLGLPGWVPRDWVPLWTGLR</sequence>
<proteinExistence type="predicted"/>
<dbReference type="EMBL" id="FXZM01000002">
    <property type="protein sequence ID" value="SMY11009.1"/>
    <property type="molecule type" value="Genomic_DNA"/>
</dbReference>
<keyword evidence="3" id="KW-1185">Reference proteome</keyword>
<evidence type="ECO:0000256" key="1">
    <source>
        <dbReference type="SAM" id="Phobius"/>
    </source>
</evidence>
<dbReference type="InterPro" id="IPR019099">
    <property type="entry name" value="Uncharacterised_PGPGW_TM"/>
</dbReference>
<keyword evidence="1" id="KW-1133">Transmembrane helix</keyword>
<gene>
    <name evidence="2" type="ORF">BJEO58_00590</name>
</gene>
<evidence type="ECO:0000313" key="3">
    <source>
        <dbReference type="Proteomes" id="UP000234462"/>
    </source>
</evidence>
<dbReference type="RefSeq" id="WP_246076005.1">
    <property type="nucleotide sequence ID" value="NZ_FXZM01000002.1"/>
</dbReference>
<feature type="transmembrane region" description="Helical" evidence="1">
    <location>
        <begin position="113"/>
        <end position="138"/>
    </location>
</feature>
<accession>A0A2H1L2D1</accession>
<keyword evidence="1" id="KW-0812">Transmembrane</keyword>
<protein>
    <submittedName>
        <fullName evidence="2">TIGR02611 family protein</fullName>
    </submittedName>
</protein>
<dbReference type="AlphaFoldDB" id="A0A2H1L2D1"/>
<feature type="transmembrane region" description="Helical" evidence="1">
    <location>
        <begin position="70"/>
        <end position="92"/>
    </location>
</feature>